<protein>
    <submittedName>
        <fullName evidence="2">Uncharacterized protein</fullName>
    </submittedName>
</protein>
<comment type="caution">
    <text evidence="2">The sequence shown here is derived from an EMBL/GenBank/DDBJ whole genome shotgun (WGS) entry which is preliminary data.</text>
</comment>
<name>A0AAV7NEN3_PLEWA</name>
<feature type="region of interest" description="Disordered" evidence="1">
    <location>
        <begin position="1"/>
        <end position="57"/>
    </location>
</feature>
<evidence type="ECO:0000313" key="2">
    <source>
        <dbReference type="EMBL" id="KAJ1113149.1"/>
    </source>
</evidence>
<evidence type="ECO:0000313" key="3">
    <source>
        <dbReference type="Proteomes" id="UP001066276"/>
    </source>
</evidence>
<dbReference type="AlphaFoldDB" id="A0AAV7NEN3"/>
<keyword evidence="3" id="KW-1185">Reference proteome</keyword>
<dbReference type="EMBL" id="JANPWB010000012">
    <property type="protein sequence ID" value="KAJ1113149.1"/>
    <property type="molecule type" value="Genomic_DNA"/>
</dbReference>
<evidence type="ECO:0000256" key="1">
    <source>
        <dbReference type="SAM" id="MobiDB-lite"/>
    </source>
</evidence>
<accession>A0AAV7NEN3</accession>
<gene>
    <name evidence="2" type="ORF">NDU88_001404</name>
</gene>
<feature type="compositionally biased region" description="Basic and acidic residues" evidence="1">
    <location>
        <begin position="1"/>
        <end position="16"/>
    </location>
</feature>
<dbReference type="Proteomes" id="UP001066276">
    <property type="component" value="Chromosome 8"/>
</dbReference>
<feature type="compositionally biased region" description="Basic and acidic residues" evidence="1">
    <location>
        <begin position="36"/>
        <end position="57"/>
    </location>
</feature>
<sequence length="87" mass="10127">MKNGENDRRRVIDKRRQNQRLQAASGRRVRCVTSNGERKRDERSGRTLASENDRKEKRLCVQRTAPLIKSIHETVNQTSTQAPQLNK</sequence>
<organism evidence="2 3">
    <name type="scientific">Pleurodeles waltl</name>
    <name type="common">Iberian ribbed newt</name>
    <dbReference type="NCBI Taxonomy" id="8319"/>
    <lineage>
        <taxon>Eukaryota</taxon>
        <taxon>Metazoa</taxon>
        <taxon>Chordata</taxon>
        <taxon>Craniata</taxon>
        <taxon>Vertebrata</taxon>
        <taxon>Euteleostomi</taxon>
        <taxon>Amphibia</taxon>
        <taxon>Batrachia</taxon>
        <taxon>Caudata</taxon>
        <taxon>Salamandroidea</taxon>
        <taxon>Salamandridae</taxon>
        <taxon>Pleurodelinae</taxon>
        <taxon>Pleurodeles</taxon>
    </lineage>
</organism>
<reference evidence="2" key="1">
    <citation type="journal article" date="2022" name="bioRxiv">
        <title>Sequencing and chromosome-scale assembly of the giantPleurodeles waltlgenome.</title>
        <authorList>
            <person name="Brown T."/>
            <person name="Elewa A."/>
            <person name="Iarovenko S."/>
            <person name="Subramanian E."/>
            <person name="Araus A.J."/>
            <person name="Petzold A."/>
            <person name="Susuki M."/>
            <person name="Suzuki K.-i.T."/>
            <person name="Hayashi T."/>
            <person name="Toyoda A."/>
            <person name="Oliveira C."/>
            <person name="Osipova E."/>
            <person name="Leigh N.D."/>
            <person name="Simon A."/>
            <person name="Yun M.H."/>
        </authorList>
    </citation>
    <scope>NUCLEOTIDE SEQUENCE</scope>
    <source>
        <strain evidence="2">20211129_DDA</strain>
        <tissue evidence="2">Liver</tissue>
    </source>
</reference>
<proteinExistence type="predicted"/>